<dbReference type="Proteomes" id="UP000675664">
    <property type="component" value="Unassembled WGS sequence"/>
</dbReference>
<dbReference type="PANTHER" id="PTHR45790:SF3">
    <property type="entry name" value="S-ADENOSYL-L-METHIONINE-DEPENDENT UROPORPHYRINOGEN III METHYLTRANSFERASE, CHLOROPLASTIC"/>
    <property type="match status" value="1"/>
</dbReference>
<dbReference type="InterPro" id="IPR035996">
    <property type="entry name" value="4pyrrol_Methylase_sf"/>
</dbReference>
<feature type="domain" description="Tetrapyrrole methylase" evidence="7">
    <location>
        <begin position="21"/>
        <end position="232"/>
    </location>
</feature>
<dbReference type="Gene3D" id="3.40.1010.10">
    <property type="entry name" value="Cobalt-precorrin-4 Transmethylase, Domain 1"/>
    <property type="match status" value="1"/>
</dbReference>
<dbReference type="SUPFAM" id="SSF53790">
    <property type="entry name" value="Tetrapyrrole methylase"/>
    <property type="match status" value="1"/>
</dbReference>
<comment type="similarity">
    <text evidence="6">Belongs to the precorrin methyltransferase family.</text>
</comment>
<dbReference type="InterPro" id="IPR003754">
    <property type="entry name" value="4pyrrol_synth_uPrphyn_synth"/>
</dbReference>
<dbReference type="RefSeq" id="WP_227017473.1">
    <property type="nucleotide sequence ID" value="NZ_JAGSND010000003.1"/>
</dbReference>
<comment type="caution">
    <text evidence="9">The sequence shown here is derived from an EMBL/GenBank/DDBJ whole genome shotgun (WGS) entry which is preliminary data.</text>
</comment>
<dbReference type="SUPFAM" id="SSF69618">
    <property type="entry name" value="HemD-like"/>
    <property type="match status" value="1"/>
</dbReference>
<dbReference type="InterPro" id="IPR000878">
    <property type="entry name" value="4pyrrol_Mease"/>
</dbReference>
<evidence type="ECO:0000256" key="5">
    <source>
        <dbReference type="ARBA" id="ARBA00023244"/>
    </source>
</evidence>
<dbReference type="InterPro" id="IPR003043">
    <property type="entry name" value="Uropor_MeTrfase_CS"/>
</dbReference>
<gene>
    <name evidence="9" type="primary">cobA</name>
    <name evidence="9" type="ORF">KCX82_05595</name>
</gene>
<dbReference type="Gene3D" id="3.30.950.10">
    <property type="entry name" value="Methyltransferase, Cobalt-precorrin-4 Transmethylase, Domain 2"/>
    <property type="match status" value="1"/>
</dbReference>
<reference evidence="9" key="1">
    <citation type="submission" date="2021-04" db="EMBL/GenBank/DDBJ databases">
        <title>Sinoanaerobacter chloroacetimidivorans sp. nov., an obligate anaerobic bacterium isolated from anaerobic sludge.</title>
        <authorList>
            <person name="Bao Y."/>
        </authorList>
    </citation>
    <scope>NUCLEOTIDE SEQUENCE</scope>
    <source>
        <strain evidence="9">BAD-6</strain>
    </source>
</reference>
<protein>
    <recommendedName>
        <fullName evidence="1">uroporphyrinogen-III C-methyltransferase</fullName>
        <ecNumber evidence="1">2.1.1.107</ecNumber>
    </recommendedName>
</protein>
<dbReference type="PANTHER" id="PTHR45790">
    <property type="entry name" value="SIROHEME SYNTHASE-RELATED"/>
    <property type="match status" value="1"/>
</dbReference>
<dbReference type="InterPro" id="IPR050161">
    <property type="entry name" value="Siro_Cobalamin_biosynth"/>
</dbReference>
<feature type="domain" description="Tetrapyrrole biosynthesis uroporphyrinogen III synthase" evidence="8">
    <location>
        <begin position="283"/>
        <end position="510"/>
    </location>
</feature>
<organism evidence="9 10">
    <name type="scientific">Sinanaerobacter chloroacetimidivorans</name>
    <dbReference type="NCBI Taxonomy" id="2818044"/>
    <lineage>
        <taxon>Bacteria</taxon>
        <taxon>Bacillati</taxon>
        <taxon>Bacillota</taxon>
        <taxon>Clostridia</taxon>
        <taxon>Peptostreptococcales</taxon>
        <taxon>Anaerovoracaceae</taxon>
        <taxon>Sinanaerobacter</taxon>
    </lineage>
</organism>
<dbReference type="GO" id="GO:0004852">
    <property type="term" value="F:uroporphyrinogen-III synthase activity"/>
    <property type="evidence" value="ECO:0007669"/>
    <property type="project" value="InterPro"/>
</dbReference>
<dbReference type="GO" id="GO:0004851">
    <property type="term" value="F:uroporphyrin-III C-methyltransferase activity"/>
    <property type="evidence" value="ECO:0007669"/>
    <property type="project" value="UniProtKB-EC"/>
</dbReference>
<dbReference type="CDD" id="cd06578">
    <property type="entry name" value="HemD"/>
    <property type="match status" value="1"/>
</dbReference>
<keyword evidence="5" id="KW-0627">Porphyrin biosynthesis</keyword>
<evidence type="ECO:0000259" key="8">
    <source>
        <dbReference type="Pfam" id="PF02602"/>
    </source>
</evidence>
<dbReference type="NCBIfam" id="NF004790">
    <property type="entry name" value="PRK06136.1"/>
    <property type="match status" value="1"/>
</dbReference>
<evidence type="ECO:0000313" key="9">
    <source>
        <dbReference type="EMBL" id="MBR0597335.1"/>
    </source>
</evidence>
<dbReference type="GO" id="GO:0032259">
    <property type="term" value="P:methylation"/>
    <property type="evidence" value="ECO:0007669"/>
    <property type="project" value="UniProtKB-KW"/>
</dbReference>
<dbReference type="AlphaFoldDB" id="A0A8J7W1S1"/>
<dbReference type="EC" id="2.1.1.107" evidence="1"/>
<evidence type="ECO:0000256" key="2">
    <source>
        <dbReference type="ARBA" id="ARBA00022603"/>
    </source>
</evidence>
<dbReference type="InterPro" id="IPR014777">
    <property type="entry name" value="4pyrrole_Mease_sub1"/>
</dbReference>
<dbReference type="GO" id="GO:0019354">
    <property type="term" value="P:siroheme biosynthetic process"/>
    <property type="evidence" value="ECO:0007669"/>
    <property type="project" value="InterPro"/>
</dbReference>
<name>A0A8J7W1S1_9FIRM</name>
<keyword evidence="10" id="KW-1185">Reference proteome</keyword>
<dbReference type="Gene3D" id="3.40.50.10090">
    <property type="match status" value="2"/>
</dbReference>
<keyword evidence="2 6" id="KW-0489">Methyltransferase</keyword>
<accession>A0A8J7W1S1</accession>
<evidence type="ECO:0000256" key="4">
    <source>
        <dbReference type="ARBA" id="ARBA00022691"/>
    </source>
</evidence>
<sequence>MKKANKQSIDSAVPEKRTRGKVWLVGAGPSDAGLFTLKGKAVLEQAEVVVFDNLVGQGILAMIPKNARLIHVGKTSGNHPIPQEEINRILAEEALAGNRVVRLKGGDPFLFGRGGEELELLCDHNIPFEIVPGVTSAISVPAYHGIPVTHRDFCSSVHIITGHTKKNDSAEIDYAALVKLRGTLIFLMGVASLPSICKGLLEAGMESDMPAAVLERGTTAHQRRLVSTITELPKEAEKARIKTPSIIVIGQVCSLAESFHWAEDRAMGNLKIMVTRPKERSSALTAKLREYGAEVLEIPTIETDVILEDDLLRLALEKLEAFHWVAFTSPFGVNAFFQKLLEMKIDIRKLTGIKFAAIGSATRKTIEERGILVELVPEQYNGRALGEALAQRMLEAEEHSNARQVALIPRARIGTEEVLKPLDDAGLCYEDLPVYDTLEAPTGEFIWYDDSVDYVAFTSASTVRGFVQMSRDLDYTTVQAICIGDQTALEAKKYGMKCYVSEKATIESMVDCLLKLHLSKGVL</sequence>
<dbReference type="Pfam" id="PF00590">
    <property type="entry name" value="TP_methylase"/>
    <property type="match status" value="1"/>
</dbReference>
<dbReference type="InterPro" id="IPR014776">
    <property type="entry name" value="4pyrrole_Mease_sub2"/>
</dbReference>
<dbReference type="CDD" id="cd11642">
    <property type="entry name" value="SUMT"/>
    <property type="match status" value="1"/>
</dbReference>
<evidence type="ECO:0000259" key="7">
    <source>
        <dbReference type="Pfam" id="PF00590"/>
    </source>
</evidence>
<dbReference type="FunFam" id="3.40.1010.10:FF:000001">
    <property type="entry name" value="Siroheme synthase"/>
    <property type="match status" value="1"/>
</dbReference>
<evidence type="ECO:0000313" key="10">
    <source>
        <dbReference type="Proteomes" id="UP000675664"/>
    </source>
</evidence>
<dbReference type="InterPro" id="IPR006366">
    <property type="entry name" value="CobA/CysG_C"/>
</dbReference>
<dbReference type="Pfam" id="PF02602">
    <property type="entry name" value="HEM4"/>
    <property type="match status" value="1"/>
</dbReference>
<evidence type="ECO:0000256" key="6">
    <source>
        <dbReference type="RuleBase" id="RU003960"/>
    </source>
</evidence>
<evidence type="ECO:0000256" key="1">
    <source>
        <dbReference type="ARBA" id="ARBA00012162"/>
    </source>
</evidence>
<dbReference type="PROSITE" id="PS00840">
    <property type="entry name" value="SUMT_2"/>
    <property type="match status" value="1"/>
</dbReference>
<keyword evidence="3 6" id="KW-0808">Transferase</keyword>
<reference evidence="9" key="2">
    <citation type="submission" date="2021-04" db="EMBL/GenBank/DDBJ databases">
        <authorList>
            <person name="Liu J."/>
        </authorList>
    </citation>
    <scope>NUCLEOTIDE SEQUENCE</scope>
    <source>
        <strain evidence="9">BAD-6</strain>
    </source>
</reference>
<proteinExistence type="inferred from homology"/>
<keyword evidence="4" id="KW-0949">S-adenosyl-L-methionine</keyword>
<dbReference type="NCBIfam" id="TIGR01469">
    <property type="entry name" value="cobA_cysG_Cterm"/>
    <property type="match status" value="1"/>
</dbReference>
<evidence type="ECO:0000256" key="3">
    <source>
        <dbReference type="ARBA" id="ARBA00022679"/>
    </source>
</evidence>
<dbReference type="InterPro" id="IPR036108">
    <property type="entry name" value="4pyrrol_syn_uPrphyn_synt_sf"/>
</dbReference>
<dbReference type="FunFam" id="3.30.950.10:FF:000001">
    <property type="entry name" value="Siroheme synthase"/>
    <property type="match status" value="1"/>
</dbReference>
<dbReference type="EMBL" id="JAGSND010000003">
    <property type="protein sequence ID" value="MBR0597335.1"/>
    <property type="molecule type" value="Genomic_DNA"/>
</dbReference>